<dbReference type="EMBL" id="JABFTP020000044">
    <property type="protein sequence ID" value="KAL3272297.1"/>
    <property type="molecule type" value="Genomic_DNA"/>
</dbReference>
<dbReference type="Proteomes" id="UP001516400">
    <property type="component" value="Unassembled WGS sequence"/>
</dbReference>
<organism evidence="2 3">
    <name type="scientific">Cryptolaemus montrouzieri</name>
    <dbReference type="NCBI Taxonomy" id="559131"/>
    <lineage>
        <taxon>Eukaryota</taxon>
        <taxon>Metazoa</taxon>
        <taxon>Ecdysozoa</taxon>
        <taxon>Arthropoda</taxon>
        <taxon>Hexapoda</taxon>
        <taxon>Insecta</taxon>
        <taxon>Pterygota</taxon>
        <taxon>Neoptera</taxon>
        <taxon>Endopterygota</taxon>
        <taxon>Coleoptera</taxon>
        <taxon>Polyphaga</taxon>
        <taxon>Cucujiformia</taxon>
        <taxon>Coccinelloidea</taxon>
        <taxon>Coccinellidae</taxon>
        <taxon>Scymninae</taxon>
        <taxon>Scymnini</taxon>
        <taxon>Cryptolaemus</taxon>
    </lineage>
</organism>
<keyword evidence="3" id="KW-1185">Reference proteome</keyword>
<evidence type="ECO:0000313" key="2">
    <source>
        <dbReference type="EMBL" id="KAL3272297.1"/>
    </source>
</evidence>
<comment type="caution">
    <text evidence="2">The sequence shown here is derived from an EMBL/GenBank/DDBJ whole genome shotgun (WGS) entry which is preliminary data.</text>
</comment>
<accession>A0ABD2N167</accession>
<evidence type="ECO:0000256" key="1">
    <source>
        <dbReference type="SAM" id="MobiDB-lite"/>
    </source>
</evidence>
<reference evidence="2 3" key="1">
    <citation type="journal article" date="2021" name="BMC Biol.">
        <title>Horizontally acquired antibacterial genes associated with adaptive radiation of ladybird beetles.</title>
        <authorList>
            <person name="Li H.S."/>
            <person name="Tang X.F."/>
            <person name="Huang Y.H."/>
            <person name="Xu Z.Y."/>
            <person name="Chen M.L."/>
            <person name="Du X.Y."/>
            <person name="Qiu B.Y."/>
            <person name="Chen P.T."/>
            <person name="Zhang W."/>
            <person name="Slipinski A."/>
            <person name="Escalona H.E."/>
            <person name="Waterhouse R.M."/>
            <person name="Zwick A."/>
            <person name="Pang H."/>
        </authorList>
    </citation>
    <scope>NUCLEOTIDE SEQUENCE [LARGE SCALE GENOMIC DNA]</scope>
    <source>
        <strain evidence="2">SYSU2018</strain>
    </source>
</reference>
<name>A0ABD2N167_9CUCU</name>
<feature type="region of interest" description="Disordered" evidence="1">
    <location>
        <begin position="1"/>
        <end position="30"/>
    </location>
</feature>
<dbReference type="AlphaFoldDB" id="A0ABD2N167"/>
<protein>
    <submittedName>
        <fullName evidence="2">Uncharacterized protein</fullName>
    </submittedName>
</protein>
<gene>
    <name evidence="2" type="ORF">HHI36_023941</name>
</gene>
<evidence type="ECO:0000313" key="3">
    <source>
        <dbReference type="Proteomes" id="UP001516400"/>
    </source>
</evidence>
<proteinExistence type="predicted"/>
<sequence>MERLSLPKNKKYIQPEGQRKNSSIAEEKTGKKKKELFDTISNSASNESNLEAVAVIDSKEKSRNDQCLKGKIEFCIFCKEYRTQLARHLFIMYKDEVGVKNFMHLEPRDFLLLISRFPL</sequence>